<dbReference type="InterPro" id="IPR050937">
    <property type="entry name" value="TEC1_TEAD_TF"/>
</dbReference>
<feature type="compositionally biased region" description="Polar residues" evidence="7">
    <location>
        <begin position="124"/>
        <end position="137"/>
    </location>
</feature>
<keyword evidence="10" id="KW-1185">Reference proteome</keyword>
<dbReference type="GO" id="GO:0000981">
    <property type="term" value="F:DNA-binding transcription factor activity, RNA polymerase II-specific"/>
    <property type="evidence" value="ECO:0007669"/>
    <property type="project" value="TreeGrafter"/>
</dbReference>
<dbReference type="Pfam" id="PF01285">
    <property type="entry name" value="TEA"/>
    <property type="match status" value="1"/>
</dbReference>
<dbReference type="PANTHER" id="PTHR11834">
    <property type="entry name" value="TRANSCRIPTIONAL ENHANCER FACTOR TEF RELATED"/>
    <property type="match status" value="1"/>
</dbReference>
<evidence type="ECO:0000259" key="8">
    <source>
        <dbReference type="PROSITE" id="PS51088"/>
    </source>
</evidence>
<sequence>MDPRCPILPSQSYSSPSAPNPLSLVVAEYAADNNNNNNTVGLASYDPGTAITATTSCLREGPGGSANSRQPLSESTGNVQHPQHQAQHSHSHQHHQQPQYHQQQHHPQIPTHYPAGQYPLPSLQPISRSCTPGLSSTPSLGVPSAVGGVGAGGPLAPPVLGSNAPHHGAATGLGTTGSGGGGAAGSAAVVPSTSSMRLRRYHELLQKRNRNPIYDCPEFAQYRLKQKDKDRQVWPDTLENAFLDALLLILHMGRRKFYMGGKQHGRNMIISEYIWLRWVATLPPGTNPSKVCEVKGKDGRLLNLPDEHPDKYHKMYRKRKQVSSHIQVLKGFFRLNWAYNFLFSKGKEEGSKDKNKQPAPNRWYKENTDQRSFKGDPVLTALERKQLPTVRPNYEYFRQLLAMDTKVQVRPSTCWVYVANPMLQDKPASSSVSDIKSTHHAQHSRHHSKDSLGKPEDGGRRGEGGNGSSNSSNNNNNNSSSSSSSNSMYSTANPNGANTTINTYHARKGLLFREDFPHRYAFNNPAPGEESPWTPREREIRNIRRNFLHEYAWPLKQTESSSVREVLDEWEGEHPELHKMLRGVMEQHDLQNAHALPASKLCDIIHVDVTFDVHRVHCLPEGTTFEWPFKISVAQPGLVDHDWRVRTWLERPVELARSSSAGSKAEVGRGEGLVRTKHEKAMFNEVSHTRGCSGGGGGGGGGDDNPHCDCRNSRPRSGIWLVPVPANTWAESLMLCAQFPRYLVPKKRNGSHRSKKEDEMPESDTVTQMDLMRGTAMFQELWSSAPVSSGAMDHLHPHHLQHQQPPQPQQATWTRRAVILWTFNTIHFFDKDNNLCETPAGTQWRFLSAVDPLSAVHQERMLLQGNSALVHVAADGSSIMDRGIMSPTPSYQLLNHHMTENMNAALWGLPTAGGGAGGGAAHSAPTSLPVSPLESSYGPSPLHVHGTFANGLVTPPASATLPSTLTFEGAPSLLHPQSGGGLGGEHLGYLPVSSVDTTNNSNHNKQHSFVGDGDLYGNPYMTTTTAHGSFYEEGDDNESDTTLPGGEATATVTATTDLTGFNAHQWPGLANGSNSAVGNGGVSLDWDNHALHSLSMVAAEEMAAVGDGSGGLDGDGGDAGRVAAGGYVDEDVVAAAQQHQQHQHHHHHQQHSSYDPFAQLRAEDRERRTATQSPEEVDYARHYLHHATTTTTTHPQHSSTSLRDTMDHATGVRRQQHHQHAGESSQDYRDDHSAAVHHHLSQVTASWGDPLGQLHQHQQHHHQQSHHQHQHSADRLQDYGAAAAAASMGTLLGRKRRREDDDEAGGANRFALGAMGAYGHRDDGRYAAATTPTYYGSSG</sequence>
<evidence type="ECO:0000256" key="2">
    <source>
        <dbReference type="ARBA" id="ARBA00008421"/>
    </source>
</evidence>
<feature type="compositionally biased region" description="Low complexity" evidence="7">
    <location>
        <begin position="96"/>
        <end position="108"/>
    </location>
</feature>
<keyword evidence="5" id="KW-0539">Nucleus</keyword>
<accession>A0A2T3A9E0</accession>
<comment type="subcellular location">
    <subcellularLocation>
        <location evidence="1">Nucleus</location>
    </subcellularLocation>
</comment>
<keyword evidence="3" id="KW-0805">Transcription regulation</keyword>
<evidence type="ECO:0000313" key="9">
    <source>
        <dbReference type="EMBL" id="PSR87190.1"/>
    </source>
</evidence>
<evidence type="ECO:0000256" key="7">
    <source>
        <dbReference type="SAM" id="MobiDB-lite"/>
    </source>
</evidence>
<dbReference type="GO" id="GO:0000978">
    <property type="term" value="F:RNA polymerase II cis-regulatory region sequence-specific DNA binding"/>
    <property type="evidence" value="ECO:0007669"/>
    <property type="project" value="TreeGrafter"/>
</dbReference>
<proteinExistence type="inferred from homology"/>
<feature type="compositionally biased region" description="Basic residues" evidence="7">
    <location>
        <begin position="1141"/>
        <end position="1150"/>
    </location>
</feature>
<feature type="compositionally biased region" description="Low complexity" evidence="7">
    <location>
        <begin position="468"/>
        <end position="487"/>
    </location>
</feature>
<feature type="compositionally biased region" description="Gly residues" evidence="7">
    <location>
        <begin position="174"/>
        <end position="184"/>
    </location>
</feature>
<comment type="similarity">
    <text evidence="2">Belongs to the TEC1 family.</text>
</comment>
<dbReference type="Gene3D" id="6.10.20.40">
    <property type="entry name" value="TEA/ATTS domain"/>
    <property type="match status" value="1"/>
</dbReference>
<dbReference type="SMART" id="SM00426">
    <property type="entry name" value="TEA"/>
    <property type="match status" value="1"/>
</dbReference>
<feature type="compositionally biased region" description="Polar residues" evidence="7">
    <location>
        <begin position="488"/>
        <end position="501"/>
    </location>
</feature>
<organism evidence="9 10">
    <name type="scientific">Coniella lustricola</name>
    <dbReference type="NCBI Taxonomy" id="2025994"/>
    <lineage>
        <taxon>Eukaryota</taxon>
        <taxon>Fungi</taxon>
        <taxon>Dikarya</taxon>
        <taxon>Ascomycota</taxon>
        <taxon>Pezizomycotina</taxon>
        <taxon>Sordariomycetes</taxon>
        <taxon>Sordariomycetidae</taxon>
        <taxon>Diaporthales</taxon>
        <taxon>Schizoparmaceae</taxon>
        <taxon>Coniella</taxon>
    </lineage>
</organism>
<feature type="region of interest" description="Disordered" evidence="7">
    <location>
        <begin position="157"/>
        <end position="192"/>
    </location>
</feature>
<feature type="region of interest" description="Disordered" evidence="7">
    <location>
        <begin position="1210"/>
        <end position="1233"/>
    </location>
</feature>
<feature type="region of interest" description="Disordered" evidence="7">
    <location>
        <begin position="348"/>
        <end position="370"/>
    </location>
</feature>
<feature type="compositionally biased region" description="Low complexity" evidence="7">
    <location>
        <begin position="158"/>
        <end position="173"/>
    </location>
</feature>
<dbReference type="InParanoid" id="A0A2T3A9E0"/>
<evidence type="ECO:0000313" key="10">
    <source>
        <dbReference type="Proteomes" id="UP000241462"/>
    </source>
</evidence>
<dbReference type="GO" id="GO:0005667">
    <property type="term" value="C:transcription regulator complex"/>
    <property type="evidence" value="ECO:0007669"/>
    <property type="project" value="TreeGrafter"/>
</dbReference>
<feature type="region of interest" description="Disordered" evidence="7">
    <location>
        <begin position="1254"/>
        <end position="1273"/>
    </location>
</feature>
<feature type="compositionally biased region" description="Basic and acidic residues" evidence="7">
    <location>
        <begin position="449"/>
        <end position="463"/>
    </location>
</feature>
<feature type="compositionally biased region" description="Polar residues" evidence="7">
    <location>
        <begin position="65"/>
        <end position="79"/>
    </location>
</feature>
<dbReference type="EMBL" id="KZ678432">
    <property type="protein sequence ID" value="PSR87190.1"/>
    <property type="molecule type" value="Genomic_DNA"/>
</dbReference>
<feature type="compositionally biased region" description="Basic residues" evidence="7">
    <location>
        <begin position="438"/>
        <end position="448"/>
    </location>
</feature>
<dbReference type="InterPro" id="IPR000818">
    <property type="entry name" value="TEA/ATTS_dom"/>
</dbReference>
<reference evidence="9 10" key="1">
    <citation type="journal article" date="2018" name="Mycol. Prog.">
        <title>Coniella lustricola, a new species from submerged detritus.</title>
        <authorList>
            <person name="Raudabaugh D.B."/>
            <person name="Iturriaga T."/>
            <person name="Carver A."/>
            <person name="Mondo S."/>
            <person name="Pangilinan J."/>
            <person name="Lipzen A."/>
            <person name="He G."/>
            <person name="Amirebrahimi M."/>
            <person name="Grigoriev I.V."/>
            <person name="Miller A.N."/>
        </authorList>
    </citation>
    <scope>NUCLEOTIDE SEQUENCE [LARGE SCALE GENOMIC DNA]</scope>
    <source>
        <strain evidence="9 10">B22-T-1</strain>
    </source>
</reference>
<dbReference type="PROSITE" id="PS51088">
    <property type="entry name" value="TEA_2"/>
    <property type="match status" value="1"/>
</dbReference>
<evidence type="ECO:0000256" key="3">
    <source>
        <dbReference type="ARBA" id="ARBA00023015"/>
    </source>
</evidence>
<evidence type="ECO:0000256" key="1">
    <source>
        <dbReference type="ARBA" id="ARBA00004123"/>
    </source>
</evidence>
<dbReference type="Proteomes" id="UP000241462">
    <property type="component" value="Unassembled WGS sequence"/>
</dbReference>
<keyword evidence="4" id="KW-0804">Transcription</keyword>
<feature type="region of interest" description="Disordered" evidence="7">
    <location>
        <begin position="426"/>
        <end position="501"/>
    </location>
</feature>
<feature type="region of interest" description="Disordered" evidence="7">
    <location>
        <begin position="54"/>
        <end position="137"/>
    </location>
</feature>
<dbReference type="InterPro" id="IPR038096">
    <property type="entry name" value="TEA/ATTS_sf"/>
</dbReference>
<dbReference type="PANTHER" id="PTHR11834:SF0">
    <property type="entry name" value="PROTEIN SCALLOPED"/>
    <property type="match status" value="1"/>
</dbReference>
<dbReference type="STRING" id="2025994.A0A2T3A9E0"/>
<protein>
    <recommendedName>
        <fullName evidence="8">TEA domain-containing protein</fullName>
    </recommendedName>
</protein>
<feature type="DNA-binding region" description="TEA" evidence="6">
    <location>
        <begin position="227"/>
        <end position="301"/>
    </location>
</feature>
<dbReference type="OrthoDB" id="10006572at2759"/>
<feature type="domain" description="TEA" evidence="8">
    <location>
        <begin position="227"/>
        <end position="301"/>
    </location>
</feature>
<gene>
    <name evidence="9" type="ORF">BD289DRAFT_482283</name>
</gene>
<feature type="region of interest" description="Disordered" evidence="7">
    <location>
        <begin position="1135"/>
        <end position="1154"/>
    </location>
</feature>
<dbReference type="GO" id="GO:0005634">
    <property type="term" value="C:nucleus"/>
    <property type="evidence" value="ECO:0007669"/>
    <property type="project" value="UniProtKB-SubCell"/>
</dbReference>
<evidence type="ECO:0000256" key="6">
    <source>
        <dbReference type="PROSITE-ProRule" id="PRU00505"/>
    </source>
</evidence>
<feature type="compositionally biased region" description="Basic residues" evidence="7">
    <location>
        <begin position="1257"/>
        <end position="1270"/>
    </location>
</feature>
<name>A0A2T3A9E0_9PEZI</name>
<evidence type="ECO:0000256" key="4">
    <source>
        <dbReference type="ARBA" id="ARBA00023163"/>
    </source>
</evidence>
<evidence type="ECO:0000256" key="5">
    <source>
        <dbReference type="ARBA" id="ARBA00023242"/>
    </source>
</evidence>